<evidence type="ECO:0000256" key="7">
    <source>
        <dbReference type="SAM" id="MobiDB-lite"/>
    </source>
</evidence>
<keyword evidence="6" id="KW-0862">Zinc</keyword>
<evidence type="ECO:0000313" key="10">
    <source>
        <dbReference type="Proteomes" id="UP000284842"/>
    </source>
</evidence>
<dbReference type="InParanoid" id="A0A409VJ01"/>
<evidence type="ECO:0000256" key="3">
    <source>
        <dbReference type="ARBA" id="ARBA00022786"/>
    </source>
</evidence>
<feature type="compositionally biased region" description="Basic and acidic residues" evidence="7">
    <location>
        <begin position="9"/>
        <end position="19"/>
    </location>
</feature>
<dbReference type="InterPro" id="IPR052256">
    <property type="entry name" value="E3_ubiquitin-ligase_CHFR"/>
</dbReference>
<reference evidence="9 10" key="1">
    <citation type="journal article" date="2018" name="Evol. Lett.">
        <title>Horizontal gene cluster transfer increased hallucinogenic mushroom diversity.</title>
        <authorList>
            <person name="Reynolds H.T."/>
            <person name="Vijayakumar V."/>
            <person name="Gluck-Thaler E."/>
            <person name="Korotkin H.B."/>
            <person name="Matheny P.B."/>
            <person name="Slot J.C."/>
        </authorList>
    </citation>
    <scope>NUCLEOTIDE SEQUENCE [LARGE SCALE GENOMIC DNA]</scope>
    <source>
        <strain evidence="9 10">2629</strain>
    </source>
</reference>
<dbReference type="AlphaFoldDB" id="A0A409VJ01"/>
<evidence type="ECO:0000313" key="9">
    <source>
        <dbReference type="EMBL" id="PPQ66259.1"/>
    </source>
</evidence>
<evidence type="ECO:0000256" key="5">
    <source>
        <dbReference type="ARBA" id="ARBA00023306"/>
    </source>
</evidence>
<dbReference type="GO" id="GO:0006511">
    <property type="term" value="P:ubiquitin-dependent protein catabolic process"/>
    <property type="evidence" value="ECO:0007669"/>
    <property type="project" value="TreeGrafter"/>
</dbReference>
<comment type="subcellular location">
    <subcellularLocation>
        <location evidence="1">Nucleus</location>
    </subcellularLocation>
</comment>
<evidence type="ECO:0000256" key="1">
    <source>
        <dbReference type="ARBA" id="ARBA00004123"/>
    </source>
</evidence>
<evidence type="ECO:0000256" key="6">
    <source>
        <dbReference type="PROSITE-ProRule" id="PRU00175"/>
    </source>
</evidence>
<dbReference type="InterPro" id="IPR001841">
    <property type="entry name" value="Znf_RING"/>
</dbReference>
<keyword evidence="6" id="KW-0863">Zinc-finger</keyword>
<dbReference type="PROSITE" id="PS50089">
    <property type="entry name" value="ZF_RING_2"/>
    <property type="match status" value="1"/>
</dbReference>
<dbReference type="SUPFAM" id="SSF57850">
    <property type="entry name" value="RING/U-box"/>
    <property type="match status" value="1"/>
</dbReference>
<dbReference type="InterPro" id="IPR040909">
    <property type="entry name" value="CHFR_Znf-CRD"/>
</dbReference>
<dbReference type="PANTHER" id="PTHR16079">
    <property type="entry name" value="UBIQUITIN LIGASE PROTEIN CHFR"/>
    <property type="match status" value="1"/>
</dbReference>
<dbReference type="OrthoDB" id="1305878at2759"/>
<organism evidence="9 10">
    <name type="scientific">Panaeolus cyanescens</name>
    <dbReference type="NCBI Taxonomy" id="181874"/>
    <lineage>
        <taxon>Eukaryota</taxon>
        <taxon>Fungi</taxon>
        <taxon>Dikarya</taxon>
        <taxon>Basidiomycota</taxon>
        <taxon>Agaricomycotina</taxon>
        <taxon>Agaricomycetes</taxon>
        <taxon>Agaricomycetidae</taxon>
        <taxon>Agaricales</taxon>
        <taxon>Agaricineae</taxon>
        <taxon>Galeropsidaceae</taxon>
        <taxon>Panaeolus</taxon>
    </lineage>
</organism>
<keyword evidence="6" id="KW-0479">Metal-binding</keyword>
<dbReference type="InterPro" id="IPR013083">
    <property type="entry name" value="Znf_RING/FYVE/PHD"/>
</dbReference>
<gene>
    <name evidence="9" type="ORF">CVT24_007277</name>
</gene>
<sequence length="454" mass="50305">MSLEQSPDESNRKRLKETQEAEIPSLTTPSEPLNSKLVEELTQELQCGCCAELVYKPVLVIPCQHFFCGSCCVLWIRNGGTNCPACRGNSSVAMPFRALQPIIDSLLRLAPHKARTQRERDQADEVYKSGVVLEIPSPRESSPPPDVNRSTEYLHPCPHCLSNNPYGWRCPRPLVDPSVDPAHAWPLNDGTPPGHGHCGNCENLLALRAPSTSKCDLCQVSFCGIGVQDRCIALPLMAQSPHNMNHLADLIQSVDVYDCFDGNTVEVEIMLEYLTRQGLTPRYIYREIIQHIQKLPRGFATLVELDLFSDVHPVTPGAEPNPDAPRNKICRICAAEVFLWGVKEWWIRERQKRIGGETLALRRDCPDGVHCSKHREDHGRIFSKKQLYLNPEHLTADPVESSSPPLPAVYSSPVAASSSNNSLSFLLNAEDAFIPSPPDQQSVIQPAPGGPVLP</sequence>
<feature type="region of interest" description="Disordered" evidence="7">
    <location>
        <begin position="395"/>
        <end position="419"/>
    </location>
</feature>
<dbReference type="PANTHER" id="PTHR16079:SF4">
    <property type="entry name" value="E3 UBIQUITIN-PROTEIN LIGASE CHFR"/>
    <property type="match status" value="1"/>
</dbReference>
<protein>
    <recommendedName>
        <fullName evidence="8">RING-type domain-containing protein</fullName>
    </recommendedName>
</protein>
<dbReference type="GO" id="GO:0005634">
    <property type="term" value="C:nucleus"/>
    <property type="evidence" value="ECO:0007669"/>
    <property type="project" value="UniProtKB-SubCell"/>
</dbReference>
<keyword evidence="3" id="KW-0833">Ubl conjugation pathway</keyword>
<dbReference type="GO" id="GO:0016567">
    <property type="term" value="P:protein ubiquitination"/>
    <property type="evidence" value="ECO:0007669"/>
    <property type="project" value="TreeGrafter"/>
</dbReference>
<dbReference type="Pfam" id="PF13923">
    <property type="entry name" value="zf-C3HC4_2"/>
    <property type="match status" value="1"/>
</dbReference>
<evidence type="ECO:0000256" key="2">
    <source>
        <dbReference type="ARBA" id="ARBA00022679"/>
    </source>
</evidence>
<dbReference type="EMBL" id="NHTK01006047">
    <property type="protein sequence ID" value="PPQ66259.1"/>
    <property type="molecule type" value="Genomic_DNA"/>
</dbReference>
<keyword evidence="2" id="KW-0808">Transferase</keyword>
<dbReference type="Pfam" id="PF17979">
    <property type="entry name" value="zf-CRD"/>
    <property type="match status" value="1"/>
</dbReference>
<dbReference type="STRING" id="181874.A0A409VJ01"/>
<dbReference type="Gene3D" id="3.30.40.10">
    <property type="entry name" value="Zinc/RING finger domain, C3HC4 (zinc finger)"/>
    <property type="match status" value="1"/>
</dbReference>
<proteinExistence type="predicted"/>
<dbReference type="GO" id="GO:0008270">
    <property type="term" value="F:zinc ion binding"/>
    <property type="evidence" value="ECO:0007669"/>
    <property type="project" value="UniProtKB-KW"/>
</dbReference>
<evidence type="ECO:0000256" key="4">
    <source>
        <dbReference type="ARBA" id="ARBA00023242"/>
    </source>
</evidence>
<evidence type="ECO:0000259" key="8">
    <source>
        <dbReference type="PROSITE" id="PS50089"/>
    </source>
</evidence>
<dbReference type="GO" id="GO:0004842">
    <property type="term" value="F:ubiquitin-protein transferase activity"/>
    <property type="evidence" value="ECO:0007669"/>
    <property type="project" value="TreeGrafter"/>
</dbReference>
<feature type="compositionally biased region" description="Low complexity" evidence="7">
    <location>
        <begin position="408"/>
        <end position="419"/>
    </location>
</feature>
<feature type="domain" description="RING-type" evidence="8">
    <location>
        <begin position="47"/>
        <end position="87"/>
    </location>
</feature>
<keyword evidence="5" id="KW-0131">Cell cycle</keyword>
<name>A0A409VJ01_9AGAR</name>
<keyword evidence="4" id="KW-0539">Nucleus</keyword>
<feature type="region of interest" description="Disordered" evidence="7">
    <location>
        <begin position="1"/>
        <end position="32"/>
    </location>
</feature>
<accession>A0A409VJ01</accession>
<comment type="caution">
    <text evidence="9">The sequence shown here is derived from an EMBL/GenBank/DDBJ whole genome shotgun (WGS) entry which is preliminary data.</text>
</comment>
<dbReference type="Proteomes" id="UP000284842">
    <property type="component" value="Unassembled WGS sequence"/>
</dbReference>
<keyword evidence="10" id="KW-1185">Reference proteome</keyword>